<feature type="compositionally biased region" description="Basic residues" evidence="1">
    <location>
        <begin position="312"/>
        <end position="321"/>
    </location>
</feature>
<dbReference type="InParanoid" id="A0A6P9AAJ9"/>
<gene>
    <name evidence="3" type="primary">LOC117653501</name>
</gene>
<dbReference type="RefSeq" id="XP_034255088.1">
    <property type="nucleotide sequence ID" value="XM_034399197.1"/>
</dbReference>
<accession>A0A6P9AAJ9</accession>
<dbReference type="Proteomes" id="UP000515158">
    <property type="component" value="Unplaced"/>
</dbReference>
<evidence type="ECO:0000313" key="2">
    <source>
        <dbReference type="Proteomes" id="UP000515158"/>
    </source>
</evidence>
<feature type="region of interest" description="Disordered" evidence="1">
    <location>
        <begin position="255"/>
        <end position="391"/>
    </location>
</feature>
<dbReference type="InterPro" id="IPR024185">
    <property type="entry name" value="FTHF_cligase-like_sf"/>
</dbReference>
<dbReference type="InterPro" id="IPR037171">
    <property type="entry name" value="NagB/RpiA_transferase-like"/>
</dbReference>
<sequence>MTTSEDPPASDSPAEVTKASIRKDTWAKLQADSTVTGNIYLNRIPYFKGSDEAAQRFAETEEFKNAKSICINADKAQESVQYLTVQAKKTLLIQIPLFIRKGLVKCIQVPDDLPDDQVQKLTTRTAIGAHGKVVPLSDERKVDIVVMGSIAVTKQGQRIGKGEGFADIEYAMMQKQGMLTPDTIVVTTVHDSQVFDSLPGELFKEHDVGVNLIVTPTQVIRVSPNPPKSSGLNWSLLSNRRLKIFPILRQLREKDVSAGDTSELKEDSDVESRPRRPRRLPPRHFRSRPRSSTGGDGEVGEEHGEDQERTPRPRRARRPRQSKSEGDEEGGPSGTEGEGTPRKPRRPRRFPGQARFPGQGPRQRSQRRDTEDGQEGEPRPRRFGRGRPRLPVDFSLRVGNIASDVRVRDLKTALAECKVKPVNIKWFGQNGFALLHFARMEAQAGDAPANNVDGVLTALRDLKLAAAEGDGVTVEPLTAPVTRIEVTNEITAV</sequence>
<feature type="compositionally biased region" description="Basic and acidic residues" evidence="1">
    <location>
        <begin position="366"/>
        <end position="380"/>
    </location>
</feature>
<dbReference type="Gene3D" id="3.40.50.10420">
    <property type="entry name" value="NagB/RpiA/CoA transferase-like"/>
    <property type="match status" value="1"/>
</dbReference>
<name>A0A6P9AAJ9_THRPL</name>
<protein>
    <submittedName>
        <fullName evidence="3">Methenyltetrahydrofolate synthase domain-containing protein</fullName>
    </submittedName>
</protein>
<feature type="compositionally biased region" description="Basic residues" evidence="1">
    <location>
        <begin position="275"/>
        <end position="289"/>
    </location>
</feature>
<feature type="compositionally biased region" description="Basic and acidic residues" evidence="1">
    <location>
        <begin position="255"/>
        <end position="274"/>
    </location>
</feature>
<dbReference type="SUPFAM" id="SSF100950">
    <property type="entry name" value="NagB/RpiA/CoA transferase-like"/>
    <property type="match status" value="1"/>
</dbReference>
<dbReference type="FunCoup" id="A0A6P9AAJ9">
    <property type="interactions" value="1379"/>
</dbReference>
<dbReference type="CTD" id="40559"/>
<dbReference type="Pfam" id="PF01812">
    <property type="entry name" value="5-FTHF_cyc-lig"/>
    <property type="match status" value="1"/>
</dbReference>
<reference evidence="3" key="1">
    <citation type="submission" date="2025-08" db="UniProtKB">
        <authorList>
            <consortium name="RefSeq"/>
        </authorList>
    </citation>
    <scope>IDENTIFICATION</scope>
    <source>
        <tissue evidence="3">Total insect</tissue>
    </source>
</reference>
<dbReference type="PANTHER" id="PTHR13017">
    <property type="entry name" value="5-FORMYLTETRAHYDROFOLATE CYCLO-LIGASE-RELATED"/>
    <property type="match status" value="1"/>
</dbReference>
<keyword evidence="2" id="KW-1185">Reference proteome</keyword>
<dbReference type="PANTHER" id="PTHR13017:SF0">
    <property type="entry name" value="METHENYLTETRAHYDROFOLATE SYNTHASE DOMAIN-CONTAINING PROTEIN"/>
    <property type="match status" value="1"/>
</dbReference>
<evidence type="ECO:0000256" key="1">
    <source>
        <dbReference type="SAM" id="MobiDB-lite"/>
    </source>
</evidence>
<evidence type="ECO:0000313" key="3">
    <source>
        <dbReference type="RefSeq" id="XP_034255088.1"/>
    </source>
</evidence>
<dbReference type="GeneID" id="117653501"/>
<dbReference type="KEGG" id="tpal:117653501"/>
<organism evidence="3">
    <name type="scientific">Thrips palmi</name>
    <name type="common">Melon thrips</name>
    <dbReference type="NCBI Taxonomy" id="161013"/>
    <lineage>
        <taxon>Eukaryota</taxon>
        <taxon>Metazoa</taxon>
        <taxon>Ecdysozoa</taxon>
        <taxon>Arthropoda</taxon>
        <taxon>Hexapoda</taxon>
        <taxon>Insecta</taxon>
        <taxon>Pterygota</taxon>
        <taxon>Neoptera</taxon>
        <taxon>Paraneoptera</taxon>
        <taxon>Thysanoptera</taxon>
        <taxon>Terebrantia</taxon>
        <taxon>Thripoidea</taxon>
        <taxon>Thripidae</taxon>
        <taxon>Thrips</taxon>
    </lineage>
</organism>
<dbReference type="AlphaFoldDB" id="A0A6P9AAJ9"/>
<dbReference type="GO" id="GO:0005737">
    <property type="term" value="C:cytoplasm"/>
    <property type="evidence" value="ECO:0007669"/>
    <property type="project" value="TreeGrafter"/>
</dbReference>
<dbReference type="OrthoDB" id="433414at2759"/>
<feature type="compositionally biased region" description="Basic and acidic residues" evidence="1">
    <location>
        <begin position="300"/>
        <end position="311"/>
    </location>
</feature>
<proteinExistence type="predicted"/>
<dbReference type="InterPro" id="IPR002698">
    <property type="entry name" value="FTHF_cligase"/>
</dbReference>